<dbReference type="InterPro" id="IPR003675">
    <property type="entry name" value="Rce1/LyrA-like_dom"/>
</dbReference>
<feature type="transmembrane region" description="Helical" evidence="2">
    <location>
        <begin position="141"/>
        <end position="158"/>
    </location>
</feature>
<feature type="domain" description="CAAX prenyl protease 2/Lysostaphin resistance protein A-like" evidence="3">
    <location>
        <begin position="108"/>
        <end position="198"/>
    </location>
</feature>
<dbReference type="Proteomes" id="UP001055149">
    <property type="component" value="Unassembled WGS sequence"/>
</dbReference>
<dbReference type="Pfam" id="PF02517">
    <property type="entry name" value="Rce1-like"/>
    <property type="match status" value="1"/>
</dbReference>
<sequence length="212" mass="24468">MSIAFYFLIPLKFLLLFWSSEINLPVAHAVFNSALLDFLVDLIPFILLLIYGRKLLRSEWQKIASLKKYFVNVVLGYLVIEIIVYATWSFFPSPVVGEKIINYATPSIILFSTSGLMAACVEEIGFRYLFLRDFSGRFKDWILLLTSSFIFGFLHIFLSHSFLGTIPYMLIGLVLGLQYVYHKNIWYSMGTHLLNNFMIGTLPAIVVYLMHH</sequence>
<accession>A0ABQ5JK70</accession>
<dbReference type="PANTHER" id="PTHR39430">
    <property type="entry name" value="MEMBRANE-ASSOCIATED PROTEASE-RELATED"/>
    <property type="match status" value="1"/>
</dbReference>
<feature type="transmembrane region" description="Helical" evidence="2">
    <location>
        <begin position="193"/>
        <end position="211"/>
    </location>
</feature>
<comment type="caution">
    <text evidence="4">The sequence shown here is derived from an EMBL/GenBank/DDBJ whole genome shotgun (WGS) entry which is preliminary data.</text>
</comment>
<evidence type="ECO:0000313" key="4">
    <source>
        <dbReference type="EMBL" id="GKS81554.1"/>
    </source>
</evidence>
<keyword evidence="2" id="KW-0812">Transmembrane</keyword>
<dbReference type="EMBL" id="BQXH01000010">
    <property type="protein sequence ID" value="GKS81554.1"/>
    <property type="molecule type" value="Genomic_DNA"/>
</dbReference>
<name>A0ABQ5JK70_9LACO</name>
<dbReference type="RefSeq" id="WP_244055293.1">
    <property type="nucleotide sequence ID" value="NZ_BQXH01000010.1"/>
</dbReference>
<gene>
    <name evidence="4" type="ORF">LPAF129_12400</name>
</gene>
<dbReference type="PANTHER" id="PTHR39430:SF1">
    <property type="entry name" value="PROTEASE"/>
    <property type="match status" value="1"/>
</dbReference>
<protein>
    <recommendedName>
        <fullName evidence="3">CAAX prenyl protease 2/Lysostaphin resistance protein A-like domain-containing protein</fullName>
    </recommendedName>
</protein>
<keyword evidence="5" id="KW-1185">Reference proteome</keyword>
<feature type="transmembrane region" description="Helical" evidence="2">
    <location>
        <begin position="164"/>
        <end position="181"/>
    </location>
</feature>
<feature type="transmembrane region" description="Helical" evidence="2">
    <location>
        <begin position="100"/>
        <end position="121"/>
    </location>
</feature>
<evidence type="ECO:0000256" key="1">
    <source>
        <dbReference type="ARBA" id="ARBA00009067"/>
    </source>
</evidence>
<feature type="transmembrane region" description="Helical" evidence="2">
    <location>
        <begin position="29"/>
        <end position="49"/>
    </location>
</feature>
<evidence type="ECO:0000256" key="2">
    <source>
        <dbReference type="SAM" id="Phobius"/>
    </source>
</evidence>
<keyword evidence="2" id="KW-0472">Membrane</keyword>
<proteinExistence type="inferred from homology"/>
<reference evidence="4" key="1">
    <citation type="journal article" date="2022" name="Int. J. Syst. Evol. Microbiol.">
        <title>A novel species of lactic acid bacteria, Ligilactobacillus pabuli sp. nov., isolated from alfalfa silage.</title>
        <authorList>
            <person name="Tohno M."/>
            <person name="Tanizawa Y."/>
            <person name="Sawada H."/>
            <person name="Sakamoto M."/>
            <person name="Ohkuma M."/>
            <person name="Kobayashi H."/>
        </authorList>
    </citation>
    <scope>NUCLEOTIDE SEQUENCE</scope>
    <source>
        <strain evidence="4">AF129</strain>
    </source>
</reference>
<feature type="transmembrane region" description="Helical" evidence="2">
    <location>
        <begin position="69"/>
        <end position="88"/>
    </location>
</feature>
<keyword evidence="2" id="KW-1133">Transmembrane helix</keyword>
<evidence type="ECO:0000313" key="5">
    <source>
        <dbReference type="Proteomes" id="UP001055149"/>
    </source>
</evidence>
<organism evidence="4 5">
    <name type="scientific">Ligilactobacillus pabuli</name>
    <dbReference type="NCBI Taxonomy" id="2886039"/>
    <lineage>
        <taxon>Bacteria</taxon>
        <taxon>Bacillati</taxon>
        <taxon>Bacillota</taxon>
        <taxon>Bacilli</taxon>
        <taxon>Lactobacillales</taxon>
        <taxon>Lactobacillaceae</taxon>
        <taxon>Ligilactobacillus</taxon>
    </lineage>
</organism>
<evidence type="ECO:0000259" key="3">
    <source>
        <dbReference type="Pfam" id="PF02517"/>
    </source>
</evidence>
<comment type="similarity">
    <text evidence="1">Belongs to the UPF0177 family.</text>
</comment>